<comment type="caution">
    <text evidence="4">The sequence shown here is derived from an EMBL/GenBank/DDBJ whole genome shotgun (WGS) entry which is preliminary data.</text>
</comment>
<dbReference type="AlphaFoldDB" id="A0A507CGN4"/>
<feature type="region of interest" description="Disordered" evidence="1">
    <location>
        <begin position="314"/>
        <end position="339"/>
    </location>
</feature>
<dbReference type="EMBL" id="QEAN01000405">
    <property type="protein sequence ID" value="TPX38389.1"/>
    <property type="molecule type" value="Genomic_DNA"/>
</dbReference>
<feature type="region of interest" description="Disordered" evidence="1">
    <location>
        <begin position="355"/>
        <end position="387"/>
    </location>
</feature>
<dbReference type="VEuPathDB" id="FungiDB:SeMB42_g06766"/>
<feature type="compositionally biased region" description="Polar residues" evidence="1">
    <location>
        <begin position="314"/>
        <end position="336"/>
    </location>
</feature>
<keyword evidence="2" id="KW-1133">Transmembrane helix</keyword>
<keyword evidence="2" id="KW-0472">Membrane</keyword>
<evidence type="ECO:0000313" key="7">
    <source>
        <dbReference type="Proteomes" id="UP000320475"/>
    </source>
</evidence>
<keyword evidence="3" id="KW-0732">Signal</keyword>
<gene>
    <name evidence="5" type="ORF">SeLEV6574_g07389</name>
    <name evidence="4" type="ORF">SeMB42_g06766</name>
</gene>
<evidence type="ECO:0000256" key="1">
    <source>
        <dbReference type="SAM" id="MobiDB-lite"/>
    </source>
</evidence>
<dbReference type="Proteomes" id="UP000320475">
    <property type="component" value="Unassembled WGS sequence"/>
</dbReference>
<feature type="transmembrane region" description="Helical" evidence="2">
    <location>
        <begin position="75"/>
        <end position="98"/>
    </location>
</feature>
<evidence type="ECO:0000313" key="4">
    <source>
        <dbReference type="EMBL" id="TPX38389.1"/>
    </source>
</evidence>
<dbReference type="Proteomes" id="UP000317494">
    <property type="component" value="Unassembled WGS sequence"/>
</dbReference>
<keyword evidence="2" id="KW-0812">Transmembrane</keyword>
<proteinExistence type="predicted"/>
<organism evidence="4 6">
    <name type="scientific">Synchytrium endobioticum</name>
    <dbReference type="NCBI Taxonomy" id="286115"/>
    <lineage>
        <taxon>Eukaryota</taxon>
        <taxon>Fungi</taxon>
        <taxon>Fungi incertae sedis</taxon>
        <taxon>Chytridiomycota</taxon>
        <taxon>Chytridiomycota incertae sedis</taxon>
        <taxon>Chytridiomycetes</taxon>
        <taxon>Synchytriales</taxon>
        <taxon>Synchytriaceae</taxon>
        <taxon>Synchytrium</taxon>
    </lineage>
</organism>
<feature type="signal peptide" evidence="3">
    <location>
        <begin position="1"/>
        <end position="22"/>
    </location>
</feature>
<evidence type="ECO:0000256" key="2">
    <source>
        <dbReference type="SAM" id="Phobius"/>
    </source>
</evidence>
<evidence type="ECO:0000313" key="5">
    <source>
        <dbReference type="EMBL" id="TPX39185.1"/>
    </source>
</evidence>
<protein>
    <submittedName>
        <fullName evidence="4">Uncharacterized protein</fullName>
    </submittedName>
</protein>
<keyword evidence="6" id="KW-1185">Reference proteome</keyword>
<evidence type="ECO:0000256" key="3">
    <source>
        <dbReference type="SAM" id="SignalP"/>
    </source>
</evidence>
<dbReference type="EMBL" id="QEAM01000516">
    <property type="protein sequence ID" value="TPX39185.1"/>
    <property type="molecule type" value="Genomic_DNA"/>
</dbReference>
<evidence type="ECO:0000313" key="6">
    <source>
        <dbReference type="Proteomes" id="UP000317494"/>
    </source>
</evidence>
<sequence>MHHHWALVALLLLYVVVSASWAHSPHIGHELVKRSERDRVGCNSGYPLDDVSSDDENVDPIETSLARSVPRRETFGMAVLSQILDFNGLVFLSLYLMFKNYPHRIVRHLPCLAVGLFLSWNPLSRLIALFNHPVGGAGSSGGMRRRKARERQSRRMASQVLAHFAAHPIVAPLAVAAGSSTENHGSQRGASRRATEQVFRVAQTEFLGCSDTPIASKLSHSTPEERNVGHRDIGTHVESDSGQESWINRLRVARTEDGARRETPSYVASSQNNAESDIRPVNRGQLTIWDYDVVFQNEDTQLVTNIEGLPAVTSRQGSGTSLPSRAVSSGMDTASSGYRDVPIHPAYSVIRSTHGRNAEDGARISPPGSPVGSGHVTPHPHDAGQSF</sequence>
<feature type="chain" id="PRO_5036130965" evidence="3">
    <location>
        <begin position="23"/>
        <end position="387"/>
    </location>
</feature>
<name>A0A507CGN4_9FUNG</name>
<reference evidence="6 7" key="1">
    <citation type="journal article" date="2019" name="Sci. Rep.">
        <title>Comparative genomics of chytrid fungi reveal insights into the obligate biotrophic and pathogenic lifestyle of Synchytrium endobioticum.</title>
        <authorList>
            <person name="van de Vossenberg B.T.L.H."/>
            <person name="Warris S."/>
            <person name="Nguyen H.D.T."/>
            <person name="van Gent-Pelzer M.P.E."/>
            <person name="Joly D.L."/>
            <person name="van de Geest H.C."/>
            <person name="Bonants P.J.M."/>
            <person name="Smith D.S."/>
            <person name="Levesque C.A."/>
            <person name="van der Lee T.A.J."/>
        </authorList>
    </citation>
    <scope>NUCLEOTIDE SEQUENCE [LARGE SCALE GENOMIC DNA]</scope>
    <source>
        <strain evidence="5 7">LEV6574</strain>
        <strain evidence="4 6">MB42</strain>
    </source>
</reference>
<accession>A0A507CGN4</accession>